<name>A0A7E4V4H1_PANRE</name>
<feature type="domain" description="BTB" evidence="1">
    <location>
        <begin position="151"/>
        <end position="210"/>
    </location>
</feature>
<evidence type="ECO:0000313" key="2">
    <source>
        <dbReference type="Proteomes" id="UP000492821"/>
    </source>
</evidence>
<accession>A0A7E4V4H1</accession>
<evidence type="ECO:0000313" key="3">
    <source>
        <dbReference type="WBParaSite" id="Pan_g16161.t1"/>
    </source>
</evidence>
<organism evidence="2 3">
    <name type="scientific">Panagrellus redivivus</name>
    <name type="common">Microworm</name>
    <dbReference type="NCBI Taxonomy" id="6233"/>
    <lineage>
        <taxon>Eukaryota</taxon>
        <taxon>Metazoa</taxon>
        <taxon>Ecdysozoa</taxon>
        <taxon>Nematoda</taxon>
        <taxon>Chromadorea</taxon>
        <taxon>Rhabditida</taxon>
        <taxon>Tylenchina</taxon>
        <taxon>Panagrolaimomorpha</taxon>
        <taxon>Panagrolaimoidea</taxon>
        <taxon>Panagrolaimidae</taxon>
        <taxon>Panagrellus</taxon>
    </lineage>
</organism>
<dbReference type="PANTHER" id="PTHR24413">
    <property type="entry name" value="SPECKLE-TYPE POZ PROTEIN"/>
    <property type="match status" value="1"/>
</dbReference>
<dbReference type="PROSITE" id="PS50097">
    <property type="entry name" value="BTB"/>
    <property type="match status" value="1"/>
</dbReference>
<sequence length="310" mass="34767">MTAKQLKIEFQISSTFLPRGAPHYFSYTEHLNDPEGSTFTLTLSQNDMPGWEDVDVVCHVTGRSYYVSGKLQSDECKPFGDGGLEVKKTECTPGMPHTVLSLGSQYLFRNDNTSTVAIALTLEPMADMAKFILPCPTAIELTSDSHQETVFDVAIVVGEDKFQAHRGFLAMMSPVFRAMFTHDTKEAQTGVVDITDFDFATVTNTLNFCYGKDTGPKTEAEVWQMLCFADKYDLQTVIKRCDEALGTHITTKNFISIVQYAWKSNREALKTHCVEFFRRKFTHLTLTSGFALLPPNVSHEIIQRAVAIQQ</sequence>
<proteinExistence type="predicted"/>
<dbReference type="SUPFAM" id="SSF54695">
    <property type="entry name" value="POZ domain"/>
    <property type="match status" value="1"/>
</dbReference>
<dbReference type="Gene3D" id="3.30.710.10">
    <property type="entry name" value="Potassium Channel Kv1.1, Chain A"/>
    <property type="match status" value="1"/>
</dbReference>
<dbReference type="AlphaFoldDB" id="A0A7E4V4H1"/>
<dbReference type="InterPro" id="IPR000210">
    <property type="entry name" value="BTB/POZ_dom"/>
</dbReference>
<reference evidence="3" key="2">
    <citation type="submission" date="2020-10" db="UniProtKB">
        <authorList>
            <consortium name="WormBaseParasite"/>
        </authorList>
    </citation>
    <scope>IDENTIFICATION</scope>
</reference>
<protein>
    <submittedName>
        <fullName evidence="3">BTB domain-containing protein</fullName>
    </submittedName>
</protein>
<evidence type="ECO:0000259" key="1">
    <source>
        <dbReference type="PROSITE" id="PS50097"/>
    </source>
</evidence>
<reference evidence="2" key="1">
    <citation type="journal article" date="2013" name="Genetics">
        <title>The draft genome and transcriptome of Panagrellus redivivus are shaped by the harsh demands of a free-living lifestyle.</title>
        <authorList>
            <person name="Srinivasan J."/>
            <person name="Dillman A.R."/>
            <person name="Macchietto M.G."/>
            <person name="Heikkinen L."/>
            <person name="Lakso M."/>
            <person name="Fracchia K.M."/>
            <person name="Antoshechkin I."/>
            <person name="Mortazavi A."/>
            <person name="Wong G."/>
            <person name="Sternberg P.W."/>
        </authorList>
    </citation>
    <scope>NUCLEOTIDE SEQUENCE [LARGE SCALE GENOMIC DNA]</scope>
    <source>
        <strain evidence="2">MT8872</strain>
    </source>
</reference>
<dbReference type="Pfam" id="PF00651">
    <property type="entry name" value="BTB"/>
    <property type="match status" value="1"/>
</dbReference>
<dbReference type="WBParaSite" id="Pan_g16161.t1">
    <property type="protein sequence ID" value="Pan_g16161.t1"/>
    <property type="gene ID" value="Pan_g16161"/>
</dbReference>
<dbReference type="Proteomes" id="UP000492821">
    <property type="component" value="Unassembled WGS sequence"/>
</dbReference>
<dbReference type="InterPro" id="IPR011333">
    <property type="entry name" value="SKP1/BTB/POZ_sf"/>
</dbReference>
<keyword evidence="2" id="KW-1185">Reference proteome</keyword>
<dbReference type="SMART" id="SM00225">
    <property type="entry name" value="BTB"/>
    <property type="match status" value="1"/>
</dbReference>